<dbReference type="Pfam" id="PF00067">
    <property type="entry name" value="p450"/>
    <property type="match status" value="1"/>
</dbReference>
<dbReference type="SUPFAM" id="SSF48264">
    <property type="entry name" value="Cytochrome P450"/>
    <property type="match status" value="1"/>
</dbReference>
<dbReference type="PRINTS" id="PR00463">
    <property type="entry name" value="EP450I"/>
</dbReference>
<evidence type="ECO:0000256" key="6">
    <source>
        <dbReference type="ARBA" id="ARBA00023004"/>
    </source>
</evidence>
<protein>
    <recommendedName>
        <fullName evidence="13">Cytochrome P450</fullName>
    </recommendedName>
</protein>
<dbReference type="InterPro" id="IPR052306">
    <property type="entry name" value="CYP450_71D"/>
</dbReference>
<evidence type="ECO:0000256" key="1">
    <source>
        <dbReference type="ARBA" id="ARBA00001971"/>
    </source>
</evidence>
<organism evidence="11 12">
    <name type="scientific">Canavalia gladiata</name>
    <name type="common">Sword bean</name>
    <name type="synonym">Dolichos gladiatus</name>
    <dbReference type="NCBI Taxonomy" id="3824"/>
    <lineage>
        <taxon>Eukaryota</taxon>
        <taxon>Viridiplantae</taxon>
        <taxon>Streptophyta</taxon>
        <taxon>Embryophyta</taxon>
        <taxon>Tracheophyta</taxon>
        <taxon>Spermatophyta</taxon>
        <taxon>Magnoliopsida</taxon>
        <taxon>eudicotyledons</taxon>
        <taxon>Gunneridae</taxon>
        <taxon>Pentapetalae</taxon>
        <taxon>rosids</taxon>
        <taxon>fabids</taxon>
        <taxon>Fabales</taxon>
        <taxon>Fabaceae</taxon>
        <taxon>Papilionoideae</taxon>
        <taxon>50 kb inversion clade</taxon>
        <taxon>NPAAA clade</taxon>
        <taxon>indigoferoid/millettioid clade</taxon>
        <taxon>Phaseoleae</taxon>
        <taxon>Canavalia</taxon>
    </lineage>
</organism>
<evidence type="ECO:0008006" key="13">
    <source>
        <dbReference type="Google" id="ProtNLM"/>
    </source>
</evidence>
<dbReference type="Gene3D" id="1.10.630.10">
    <property type="entry name" value="Cytochrome P450"/>
    <property type="match status" value="1"/>
</dbReference>
<evidence type="ECO:0000256" key="9">
    <source>
        <dbReference type="RuleBase" id="RU000461"/>
    </source>
</evidence>
<sequence length="510" mass="57819">MEAEAVMLVTGFSVFLVLLHWLAKYYNTKSKPKYKLPPGPRKLPLIGNLHQLAALGSLPHRALRELAQKYGPLMHLQLGEISAVVVTSPRLAKAITKTHDLAFLQRPHLVSADILSYGGIDIAFSPYGDYWREMRKICVTELLSAKRVQSFSFIREDETAKLIDSIRTSAGSPINLTARIFSLISASVSRTAFGIRSKNQDEFVSLIQKVIAVVGGFDVADLFPSIKSLYLLTGRKGKLEKLHHQVDRVLENIVKEHQEKQMRAKEDGVQIQNEDLVDVLLRIQQSDTLDIKITTRNVKALILDVFAAGTDTSASTLEWAMTEMMRNPKVRAKAQAEIREAFKGKEIIHESDVEELTYLKLVMKETLRVHPPTPLLIPRECSKHTIIDDYEIPVKTKIMINVWAIGRDPQYWSDAERFVPERFDGCSIDFKGNNFEYLPFGAGRRMCPGMTYGLASIMLPLALLLYHFNWELPDEMKPESIDMTERFGLAIGKKNDLCLIPYVYDPSFYH</sequence>
<keyword evidence="12" id="KW-1185">Reference proteome</keyword>
<evidence type="ECO:0000256" key="5">
    <source>
        <dbReference type="ARBA" id="ARBA00023002"/>
    </source>
</evidence>
<dbReference type="PROSITE" id="PS00086">
    <property type="entry name" value="CYTOCHROME_P450"/>
    <property type="match status" value="1"/>
</dbReference>
<evidence type="ECO:0000256" key="8">
    <source>
        <dbReference type="PIRSR" id="PIRSR602401-1"/>
    </source>
</evidence>
<evidence type="ECO:0000256" key="4">
    <source>
        <dbReference type="ARBA" id="ARBA00022723"/>
    </source>
</evidence>
<dbReference type="GO" id="GO:0004497">
    <property type="term" value="F:monooxygenase activity"/>
    <property type="evidence" value="ECO:0007669"/>
    <property type="project" value="UniProtKB-KW"/>
</dbReference>
<accession>A0AAN9K0F9</accession>
<proteinExistence type="inferred from homology"/>
<dbReference type="GO" id="GO:0016705">
    <property type="term" value="F:oxidoreductase activity, acting on paired donors, with incorporation or reduction of molecular oxygen"/>
    <property type="evidence" value="ECO:0007669"/>
    <property type="project" value="InterPro"/>
</dbReference>
<gene>
    <name evidence="11" type="ORF">VNO77_40768</name>
</gene>
<dbReference type="InterPro" id="IPR017972">
    <property type="entry name" value="Cyt_P450_CS"/>
</dbReference>
<comment type="similarity">
    <text evidence="2 9">Belongs to the cytochrome P450 family.</text>
</comment>
<keyword evidence="3 8" id="KW-0349">Heme</keyword>
<dbReference type="InterPro" id="IPR036396">
    <property type="entry name" value="Cyt_P450_sf"/>
</dbReference>
<dbReference type="GO" id="GO:0020037">
    <property type="term" value="F:heme binding"/>
    <property type="evidence" value="ECO:0007669"/>
    <property type="project" value="InterPro"/>
</dbReference>
<keyword evidence="10" id="KW-0812">Transmembrane</keyword>
<keyword evidence="7 9" id="KW-0503">Monooxygenase</keyword>
<dbReference type="PANTHER" id="PTHR47953:SF16">
    <property type="entry name" value="CYTOCHROME P450 71D8"/>
    <property type="match status" value="1"/>
</dbReference>
<dbReference type="Proteomes" id="UP001367508">
    <property type="component" value="Unassembled WGS sequence"/>
</dbReference>
<keyword evidence="6 8" id="KW-0408">Iron</keyword>
<evidence type="ECO:0000313" key="11">
    <source>
        <dbReference type="EMBL" id="KAK7307576.1"/>
    </source>
</evidence>
<evidence type="ECO:0000256" key="7">
    <source>
        <dbReference type="ARBA" id="ARBA00023033"/>
    </source>
</evidence>
<reference evidence="11 12" key="1">
    <citation type="submission" date="2024-01" db="EMBL/GenBank/DDBJ databases">
        <title>The genomes of 5 underutilized Papilionoideae crops provide insights into root nodulation and disease resistanc.</title>
        <authorList>
            <person name="Jiang F."/>
        </authorList>
    </citation>
    <scope>NUCLEOTIDE SEQUENCE [LARGE SCALE GENOMIC DNA]</scope>
    <source>
        <strain evidence="11">LVBAO_FW01</strain>
        <tissue evidence="11">Leaves</tissue>
    </source>
</reference>
<dbReference type="PANTHER" id="PTHR47953">
    <property type="entry name" value="OS08G0105600 PROTEIN"/>
    <property type="match status" value="1"/>
</dbReference>
<comment type="caution">
    <text evidence="11">The sequence shown here is derived from an EMBL/GenBank/DDBJ whole genome shotgun (WGS) entry which is preliminary data.</text>
</comment>
<keyword evidence="10" id="KW-1133">Transmembrane helix</keyword>
<evidence type="ECO:0000256" key="2">
    <source>
        <dbReference type="ARBA" id="ARBA00010617"/>
    </source>
</evidence>
<dbReference type="PRINTS" id="PR00385">
    <property type="entry name" value="P450"/>
</dbReference>
<comment type="cofactor">
    <cofactor evidence="1 8">
        <name>heme</name>
        <dbReference type="ChEBI" id="CHEBI:30413"/>
    </cofactor>
</comment>
<evidence type="ECO:0000256" key="3">
    <source>
        <dbReference type="ARBA" id="ARBA00022617"/>
    </source>
</evidence>
<dbReference type="InterPro" id="IPR002401">
    <property type="entry name" value="Cyt_P450_E_grp-I"/>
</dbReference>
<evidence type="ECO:0000256" key="10">
    <source>
        <dbReference type="SAM" id="Phobius"/>
    </source>
</evidence>
<dbReference type="CDD" id="cd11072">
    <property type="entry name" value="CYP71-like"/>
    <property type="match status" value="1"/>
</dbReference>
<dbReference type="AlphaFoldDB" id="A0AAN9K0F9"/>
<evidence type="ECO:0000313" key="12">
    <source>
        <dbReference type="Proteomes" id="UP001367508"/>
    </source>
</evidence>
<keyword evidence="4 8" id="KW-0479">Metal-binding</keyword>
<keyword evidence="5 9" id="KW-0560">Oxidoreductase</keyword>
<dbReference type="GO" id="GO:0005506">
    <property type="term" value="F:iron ion binding"/>
    <property type="evidence" value="ECO:0007669"/>
    <property type="project" value="InterPro"/>
</dbReference>
<dbReference type="FunFam" id="1.10.630.10:FF:000008">
    <property type="entry name" value="Cytochrome P450 71D8"/>
    <property type="match status" value="1"/>
</dbReference>
<feature type="binding site" description="axial binding residue" evidence="8">
    <location>
        <position position="447"/>
    </location>
    <ligand>
        <name>heme</name>
        <dbReference type="ChEBI" id="CHEBI:30413"/>
    </ligand>
    <ligandPart>
        <name>Fe</name>
        <dbReference type="ChEBI" id="CHEBI:18248"/>
    </ligandPart>
</feature>
<keyword evidence="10" id="KW-0472">Membrane</keyword>
<feature type="transmembrane region" description="Helical" evidence="10">
    <location>
        <begin position="6"/>
        <end position="23"/>
    </location>
</feature>
<name>A0AAN9K0F9_CANGL</name>
<dbReference type="InterPro" id="IPR001128">
    <property type="entry name" value="Cyt_P450"/>
</dbReference>
<dbReference type="EMBL" id="JAYMYQ010000010">
    <property type="protein sequence ID" value="KAK7307576.1"/>
    <property type="molecule type" value="Genomic_DNA"/>
</dbReference>